<sequence>MRLVWRTTFTSSLKLTIMERFKTVMLNLVLLLLLQPALAQVTLKTNAVSVVVAGTSTLHDWEMKATNGSIAANFELDAAGKPTDLLSLNFVVGPTALKSGKEAMDNNAYKAMDTKAYNVIKFAATSGTVTAQGNSYIVKCVGMLQIAGKAVNTEIVATCTVGADGSISFNGKKAIKMTTFGVKPPTFMMGSIKTGDDITISFSGVMRK</sequence>
<dbReference type="EMBL" id="CP046566">
    <property type="protein sequence ID" value="QGW29602.1"/>
    <property type="molecule type" value="Genomic_DNA"/>
</dbReference>
<dbReference type="AlphaFoldDB" id="A0A6I6GRL6"/>
<dbReference type="KEGG" id="fls:GLV81_17100"/>
<dbReference type="Proteomes" id="UP000426027">
    <property type="component" value="Chromosome"/>
</dbReference>
<proteinExistence type="predicted"/>
<dbReference type="SUPFAM" id="SSF101874">
    <property type="entry name" value="YceI-like"/>
    <property type="match status" value="1"/>
</dbReference>
<evidence type="ECO:0000313" key="1">
    <source>
        <dbReference type="EMBL" id="QGW29602.1"/>
    </source>
</evidence>
<dbReference type="InterPro" id="IPR036761">
    <property type="entry name" value="TTHA0802/YceI-like_sf"/>
</dbReference>
<dbReference type="Gene3D" id="2.40.128.110">
    <property type="entry name" value="Lipid/polyisoprenoid-binding, YceI-like"/>
    <property type="match status" value="1"/>
</dbReference>
<evidence type="ECO:0000313" key="2">
    <source>
        <dbReference type="Proteomes" id="UP000426027"/>
    </source>
</evidence>
<gene>
    <name evidence="1" type="ORF">GLV81_17100</name>
</gene>
<name>A0A6I6GRL6_9BACT</name>
<accession>A0A6I6GRL6</accession>
<protein>
    <submittedName>
        <fullName evidence="1">YceI family protein</fullName>
    </submittedName>
</protein>
<keyword evidence="2" id="KW-1185">Reference proteome</keyword>
<organism evidence="1 2">
    <name type="scientific">Phnomibacter ginsenosidimutans</name>
    <dbReference type="NCBI Taxonomy" id="2676868"/>
    <lineage>
        <taxon>Bacteria</taxon>
        <taxon>Pseudomonadati</taxon>
        <taxon>Bacteroidota</taxon>
        <taxon>Chitinophagia</taxon>
        <taxon>Chitinophagales</taxon>
        <taxon>Chitinophagaceae</taxon>
        <taxon>Phnomibacter</taxon>
    </lineage>
</organism>
<reference evidence="1 2" key="1">
    <citation type="submission" date="2019-11" db="EMBL/GenBank/DDBJ databases">
        <authorList>
            <person name="Im W.T."/>
        </authorList>
    </citation>
    <scope>NUCLEOTIDE SEQUENCE [LARGE SCALE GENOMIC DNA]</scope>
    <source>
        <strain evidence="1 2">SB-02</strain>
    </source>
</reference>